<comment type="caution">
    <text evidence="1">The sequence shown here is derived from an EMBL/GenBank/DDBJ whole genome shotgun (WGS) entry which is preliminary data.</text>
</comment>
<organism evidence="1 2">
    <name type="scientific">Rhizoctonia solani AG-3 Rhs1AP</name>
    <dbReference type="NCBI Taxonomy" id="1086054"/>
    <lineage>
        <taxon>Eukaryota</taxon>
        <taxon>Fungi</taxon>
        <taxon>Dikarya</taxon>
        <taxon>Basidiomycota</taxon>
        <taxon>Agaricomycotina</taxon>
        <taxon>Agaricomycetes</taxon>
        <taxon>Cantharellales</taxon>
        <taxon>Ceratobasidiaceae</taxon>
        <taxon>Rhizoctonia</taxon>
    </lineage>
</organism>
<accession>A0A0A1UK88</accession>
<feature type="non-terminal residue" evidence="1">
    <location>
        <position position="222"/>
    </location>
</feature>
<dbReference type="Proteomes" id="UP000030108">
    <property type="component" value="Unassembled WGS sequence"/>
</dbReference>
<evidence type="ECO:0000313" key="1">
    <source>
        <dbReference type="EMBL" id="EUC59549.1"/>
    </source>
</evidence>
<dbReference type="Gene3D" id="3.40.198.10">
    <property type="entry name" value="Delta-endotoxin CytB-like"/>
    <property type="match status" value="1"/>
</dbReference>
<name>A0A0A1UK88_9AGAM</name>
<dbReference type="AlphaFoldDB" id="A0A0A1UK88"/>
<reference evidence="2" key="1">
    <citation type="journal article" date="2014" name="Genome Announc.">
        <title>Draft genome sequence of the plant-pathogenic soil fungus Rhizoctonia solani anastomosis group 3 strain Rhs1AP.</title>
        <authorList>
            <person name="Cubeta M.A."/>
            <person name="Thomas E."/>
            <person name="Dean R.A."/>
            <person name="Jabaji S."/>
            <person name="Neate S.M."/>
            <person name="Tavantzis S."/>
            <person name="Toda T."/>
            <person name="Vilgalys R."/>
            <person name="Bharathan N."/>
            <person name="Fedorova-Abrams N."/>
            <person name="Pakala S.B."/>
            <person name="Pakala S.M."/>
            <person name="Zafar N."/>
            <person name="Joardar V."/>
            <person name="Losada L."/>
            <person name="Nierman W.C."/>
        </authorList>
    </citation>
    <scope>NUCLEOTIDE SEQUENCE [LARGE SCALE GENOMIC DNA]</scope>
    <source>
        <strain evidence="2">AG-3</strain>
    </source>
</reference>
<protein>
    <submittedName>
        <fullName evidence="1">Delta-endotoxin CytB, putative</fullName>
    </submittedName>
</protein>
<dbReference type="InterPro" id="IPR035918">
    <property type="entry name" value="CytB_endotoxin-like_sf"/>
</dbReference>
<evidence type="ECO:0000313" key="2">
    <source>
        <dbReference type="Proteomes" id="UP000030108"/>
    </source>
</evidence>
<dbReference type="SUPFAM" id="SSF55676">
    <property type="entry name" value="CytB endotoxin-like"/>
    <property type="match status" value="1"/>
</dbReference>
<sequence length="222" mass="24447">MTTAQKPFEIISTLPPNLQPTAERLVAFISPHVQSTNGSKLFNWSSFKNAVDDYEGVELVIGGFHSPSASKTPFNSLPSQCAGHIVKPLSMPIAEDDITPVLKRALVNLKAAKENGWASFKEVSEGHTKPGSFPLYRSTTVPPVNGWEYRALVLAENRSQTSDFIAMVVTIFITSSKHPKEEDWFNLDEGSSEEMTLDLKSMKLAVEPGFQGEKDSVYARLS</sequence>
<gene>
    <name evidence="1" type="ORF">RSOL_318680</name>
</gene>
<dbReference type="EMBL" id="JATN01000321">
    <property type="protein sequence ID" value="EUC59549.1"/>
    <property type="molecule type" value="Genomic_DNA"/>
</dbReference>
<proteinExistence type="predicted"/>
<dbReference type="OrthoDB" id="3178885at2759"/>